<accession>A0A6J7X6B8</accession>
<protein>
    <submittedName>
        <fullName evidence="1">Uncharacterized protein</fullName>
    </submittedName>
</protein>
<evidence type="ECO:0000313" key="1">
    <source>
        <dbReference type="EMBL" id="CAB5226149.1"/>
    </source>
</evidence>
<gene>
    <name evidence="1" type="ORF">UFOVP753_58</name>
</gene>
<dbReference type="EMBL" id="LR798352">
    <property type="protein sequence ID" value="CAB5226149.1"/>
    <property type="molecule type" value="Genomic_DNA"/>
</dbReference>
<name>A0A6J7X6B8_9CAUD</name>
<organism evidence="1">
    <name type="scientific">uncultured Caudovirales phage</name>
    <dbReference type="NCBI Taxonomy" id="2100421"/>
    <lineage>
        <taxon>Viruses</taxon>
        <taxon>Duplodnaviria</taxon>
        <taxon>Heunggongvirae</taxon>
        <taxon>Uroviricota</taxon>
        <taxon>Caudoviricetes</taxon>
        <taxon>Peduoviridae</taxon>
        <taxon>Maltschvirus</taxon>
        <taxon>Maltschvirus maltsch</taxon>
    </lineage>
</organism>
<proteinExistence type="predicted"/>
<sequence>MKTVMQELIQWINHNDKYDAPIEAFDIVIKAIKLLEKEKEQIQKSYKDHHDLGHIYGLDTEKYYNQTYNQ</sequence>
<reference evidence="1" key="1">
    <citation type="submission" date="2020-05" db="EMBL/GenBank/DDBJ databases">
        <authorList>
            <person name="Chiriac C."/>
            <person name="Salcher M."/>
            <person name="Ghai R."/>
            <person name="Kavagutti S V."/>
        </authorList>
    </citation>
    <scope>NUCLEOTIDE SEQUENCE</scope>
</reference>